<name>K9WQA7_9CYAN</name>
<dbReference type="KEGG" id="mic:Mic7113_6806"/>
<dbReference type="RefSeq" id="WP_015186353.1">
    <property type="nucleotide sequence ID" value="NC_019743.1"/>
</dbReference>
<accession>K9WQA7</accession>
<keyword evidence="1" id="KW-0614">Plasmid</keyword>
<dbReference type="HOGENOM" id="CLU_2288318_0_0_3"/>
<evidence type="ECO:0000313" key="1">
    <source>
        <dbReference type="EMBL" id="AFZ22363.1"/>
    </source>
</evidence>
<protein>
    <submittedName>
        <fullName evidence="1">Uncharacterized protein</fullName>
    </submittedName>
</protein>
<dbReference type="Proteomes" id="UP000010471">
    <property type="component" value="Plasmid pMIC7113.08"/>
</dbReference>
<evidence type="ECO:0000313" key="2">
    <source>
        <dbReference type="Proteomes" id="UP000010471"/>
    </source>
</evidence>
<reference evidence="1 2" key="1">
    <citation type="submission" date="2012-06" db="EMBL/GenBank/DDBJ databases">
        <title>Finished plasmid 8 of genome of Microcoleus sp. PCC 7113.</title>
        <authorList>
            <consortium name="US DOE Joint Genome Institute"/>
            <person name="Gugger M."/>
            <person name="Coursin T."/>
            <person name="Rippka R."/>
            <person name="Tandeau De Marsac N."/>
            <person name="Huntemann M."/>
            <person name="Wei C.-L."/>
            <person name="Han J."/>
            <person name="Detter J.C."/>
            <person name="Han C."/>
            <person name="Tapia R."/>
            <person name="Chen A."/>
            <person name="Kyrpides N."/>
            <person name="Mavromatis K."/>
            <person name="Markowitz V."/>
            <person name="Szeto E."/>
            <person name="Ivanova N."/>
            <person name="Pagani I."/>
            <person name="Pati A."/>
            <person name="Goodwin L."/>
            <person name="Nordberg H.P."/>
            <person name="Cantor M.N."/>
            <person name="Hua S.X."/>
            <person name="Woyke T."/>
            <person name="Kerfeld C.A."/>
        </authorList>
    </citation>
    <scope>NUCLEOTIDE SEQUENCE [LARGE SCALE GENOMIC DNA]</scope>
    <source>
        <strain evidence="1 2">PCC 7113</strain>
        <plasmid evidence="1 2">pMIC7113.08</plasmid>
    </source>
</reference>
<dbReference type="AlphaFoldDB" id="K9WQA7"/>
<organism evidence="1 2">
    <name type="scientific">Allocoleopsis franciscana PCC 7113</name>
    <dbReference type="NCBI Taxonomy" id="1173027"/>
    <lineage>
        <taxon>Bacteria</taxon>
        <taxon>Bacillati</taxon>
        <taxon>Cyanobacteriota</taxon>
        <taxon>Cyanophyceae</taxon>
        <taxon>Coleofasciculales</taxon>
        <taxon>Coleofasciculaceae</taxon>
        <taxon>Allocoleopsis</taxon>
        <taxon>Allocoleopsis franciscana</taxon>
    </lineage>
</organism>
<gene>
    <name evidence="1" type="ORF">Mic7113_6806</name>
</gene>
<geneLocation type="plasmid" evidence="1 2">
    <name>pMIC7113.08</name>
</geneLocation>
<sequence>MAEVEFNSGDCPPLPDTLVMSVLAWEKGKINHSFVFDQIRKYNQTRRQLYRDKALLAVGIHVGLLKKSNAIAPELSNEERQRVLYFLLQFLKSEGCNVKLG</sequence>
<keyword evidence="2" id="KW-1185">Reference proteome</keyword>
<dbReference type="EMBL" id="CP003638">
    <property type="protein sequence ID" value="AFZ22363.1"/>
    <property type="molecule type" value="Genomic_DNA"/>
</dbReference>
<proteinExistence type="predicted"/>